<dbReference type="Gene3D" id="1.10.10.10">
    <property type="entry name" value="Winged helix-like DNA-binding domain superfamily/Winged helix DNA-binding domain"/>
    <property type="match status" value="1"/>
</dbReference>
<dbReference type="SUPFAM" id="SSF46894">
    <property type="entry name" value="C-terminal effector domain of the bipartite response regulators"/>
    <property type="match status" value="1"/>
</dbReference>
<dbReference type="InterPro" id="IPR016032">
    <property type="entry name" value="Sig_transdc_resp-reg_C-effctor"/>
</dbReference>
<keyword evidence="3" id="KW-1185">Reference proteome</keyword>
<dbReference type="Proteomes" id="UP001166571">
    <property type="component" value="Unassembled WGS sequence"/>
</dbReference>
<name>A0ABS7MDH4_9SPHN</name>
<accession>A0ABS7MDH4</accession>
<dbReference type="InterPro" id="IPR036388">
    <property type="entry name" value="WH-like_DNA-bd_sf"/>
</dbReference>
<dbReference type="RefSeq" id="WP_222136297.1">
    <property type="nucleotide sequence ID" value="NZ_JAILXK010000001.1"/>
</dbReference>
<sequence>MGRRAEPDWDEIFMQAALQPETWLDALDALARHTGSSHGQLIGVGGAREIPFNLVTNFAPGLVEHFAEQGWGAETQNFRVAASNRHVERGYYDPVLHEDHYDAVMPGLASLEYVEWCEEIGIPFGCQTNLVIDKFGVIGLATLRNRKDGRTTADQRRRFASGATAARRAVRLQEKIEGEQAKLMAGAFDAINVSAFIVDARGHLLAHTSGAESLLKSGDVRLAGASIDAAGAPLTLGQAVQALIVDDGFDHVRTSLPVRRNRPAVIIEGFRLPRRDWSLGKLPHAILVASGPKRDRSGVALYLSAIYRLSPAEADIAVRLFEGKPRTQIADERGVTPETLRGQIKQIYLKCAVDGEAELMRLLAPVLG</sequence>
<proteinExistence type="predicted"/>
<comment type="caution">
    <text evidence="2">The sequence shown here is derived from an EMBL/GenBank/DDBJ whole genome shotgun (WGS) entry which is preliminary data.</text>
</comment>
<dbReference type="InterPro" id="IPR000792">
    <property type="entry name" value="Tscrpt_reg_LuxR_C"/>
</dbReference>
<evidence type="ECO:0000313" key="2">
    <source>
        <dbReference type="EMBL" id="MBY4637070.1"/>
    </source>
</evidence>
<reference evidence="2" key="1">
    <citation type="submission" date="2021-08" db="EMBL/GenBank/DDBJ databases">
        <title>Sphingopyxis panaciterrulae sp. nov., isolated from the surface water of the Yellow Sea.</title>
        <authorList>
            <person name="Gao Z."/>
            <person name="Zhang D."/>
            <person name="Zhang A."/>
        </authorList>
    </citation>
    <scope>NUCLEOTIDE SEQUENCE</scope>
    <source>
        <strain evidence="2">XHP0097</strain>
    </source>
</reference>
<protein>
    <submittedName>
        <fullName evidence="2">Helix-turn-helix transcriptional regulator</fullName>
    </submittedName>
</protein>
<dbReference type="EMBL" id="JAILXK010000001">
    <property type="protein sequence ID" value="MBY4637070.1"/>
    <property type="molecule type" value="Genomic_DNA"/>
</dbReference>
<evidence type="ECO:0000259" key="1">
    <source>
        <dbReference type="SMART" id="SM00421"/>
    </source>
</evidence>
<gene>
    <name evidence="2" type="ORF">K5P26_07965</name>
</gene>
<evidence type="ECO:0000313" key="3">
    <source>
        <dbReference type="Proteomes" id="UP001166571"/>
    </source>
</evidence>
<organism evidence="2 3">
    <name type="scientific">Sphingopyxis jiangsuensis</name>
    <dbReference type="NCBI Taxonomy" id="2871171"/>
    <lineage>
        <taxon>Bacteria</taxon>
        <taxon>Pseudomonadati</taxon>
        <taxon>Pseudomonadota</taxon>
        <taxon>Alphaproteobacteria</taxon>
        <taxon>Sphingomonadales</taxon>
        <taxon>Sphingomonadaceae</taxon>
        <taxon>Sphingopyxis</taxon>
    </lineage>
</organism>
<feature type="domain" description="HTH luxR-type" evidence="1">
    <location>
        <begin position="306"/>
        <end position="363"/>
    </location>
</feature>
<dbReference type="SMART" id="SM00421">
    <property type="entry name" value="HTH_LUXR"/>
    <property type="match status" value="1"/>
</dbReference>